<evidence type="ECO:0000313" key="9">
    <source>
        <dbReference type="EMBL" id="THD71283.1"/>
    </source>
</evidence>
<dbReference type="GO" id="GO:0004674">
    <property type="term" value="F:protein serine/threonine kinase activity"/>
    <property type="evidence" value="ECO:0007669"/>
    <property type="project" value="UniProtKB-KW"/>
</dbReference>
<dbReference type="Gene3D" id="1.10.510.10">
    <property type="entry name" value="Transferase(Phosphotransferase) domain 1"/>
    <property type="match status" value="1"/>
</dbReference>
<dbReference type="PANTHER" id="PTHR43671:SF13">
    <property type="entry name" value="SERINE_THREONINE-PROTEIN KINASE NEK2"/>
    <property type="match status" value="1"/>
</dbReference>
<dbReference type="PANTHER" id="PTHR43671">
    <property type="entry name" value="SERINE/THREONINE-PROTEIN KINASE NEK"/>
    <property type="match status" value="1"/>
</dbReference>
<dbReference type="PROSITE" id="PS50011">
    <property type="entry name" value="PROTEIN_KINASE_DOM"/>
    <property type="match status" value="1"/>
</dbReference>
<dbReference type="SMART" id="SM00220">
    <property type="entry name" value="S_TKc"/>
    <property type="match status" value="1"/>
</dbReference>
<evidence type="ECO:0000313" key="10">
    <source>
        <dbReference type="Proteomes" id="UP000306113"/>
    </source>
</evidence>
<reference evidence="9 10" key="1">
    <citation type="submission" date="2019-04" db="EMBL/GenBank/DDBJ databases">
        <title>Draft genome sequence of Youngimonas vesicularis.</title>
        <authorList>
            <person name="Hameed A."/>
        </authorList>
    </citation>
    <scope>NUCLEOTIDE SEQUENCE [LARGE SCALE GENOMIC DNA]</scope>
    <source>
        <strain evidence="9 10">CC-AMW-E</strain>
    </source>
</reference>
<gene>
    <name evidence="9" type="ORF">E7681_18185</name>
</gene>
<dbReference type="CDD" id="cd14014">
    <property type="entry name" value="STKc_PknB_like"/>
    <property type="match status" value="1"/>
</dbReference>
<dbReference type="InterPro" id="IPR011009">
    <property type="entry name" value="Kinase-like_dom_sf"/>
</dbReference>
<feature type="domain" description="Protein kinase" evidence="8">
    <location>
        <begin position="84"/>
        <end position="356"/>
    </location>
</feature>
<dbReference type="EC" id="2.7.11.1" evidence="2"/>
<dbReference type="AlphaFoldDB" id="A0A4S3M7A7"/>
<feature type="binding site" evidence="7">
    <location>
        <position position="116"/>
    </location>
    <ligand>
        <name>ATP</name>
        <dbReference type="ChEBI" id="CHEBI:30616"/>
    </ligand>
</feature>
<evidence type="ECO:0000256" key="5">
    <source>
        <dbReference type="ARBA" id="ARBA00022777"/>
    </source>
</evidence>
<evidence type="ECO:0000256" key="2">
    <source>
        <dbReference type="ARBA" id="ARBA00012513"/>
    </source>
</evidence>
<dbReference type="InterPro" id="IPR017441">
    <property type="entry name" value="Protein_kinase_ATP_BS"/>
</dbReference>
<evidence type="ECO:0000256" key="4">
    <source>
        <dbReference type="ARBA" id="ARBA00022741"/>
    </source>
</evidence>
<dbReference type="InterPro" id="IPR050660">
    <property type="entry name" value="NEK_Ser/Thr_kinase"/>
</dbReference>
<dbReference type="GO" id="GO:0005524">
    <property type="term" value="F:ATP binding"/>
    <property type="evidence" value="ECO:0007669"/>
    <property type="project" value="UniProtKB-UniRule"/>
</dbReference>
<dbReference type="InterPro" id="IPR000719">
    <property type="entry name" value="Prot_kinase_dom"/>
</dbReference>
<comment type="caution">
    <text evidence="9">The sequence shown here is derived from an EMBL/GenBank/DDBJ whole genome shotgun (WGS) entry which is preliminary data.</text>
</comment>
<keyword evidence="6 7" id="KW-0067">ATP-binding</keyword>
<dbReference type="EMBL" id="SSMD01000013">
    <property type="protein sequence ID" value="THD71283.1"/>
    <property type="molecule type" value="Genomic_DNA"/>
</dbReference>
<evidence type="ECO:0000259" key="8">
    <source>
        <dbReference type="PROSITE" id="PS50011"/>
    </source>
</evidence>
<accession>A0A4S3M7A7</accession>
<evidence type="ECO:0000256" key="6">
    <source>
        <dbReference type="ARBA" id="ARBA00022840"/>
    </source>
</evidence>
<dbReference type="Pfam" id="PF00069">
    <property type="entry name" value="Pkinase"/>
    <property type="match status" value="1"/>
</dbReference>
<dbReference type="Proteomes" id="UP000306113">
    <property type="component" value="Unassembled WGS sequence"/>
</dbReference>
<dbReference type="SUPFAM" id="SSF56112">
    <property type="entry name" value="Protein kinase-like (PK-like)"/>
    <property type="match status" value="1"/>
</dbReference>
<dbReference type="PROSITE" id="PS00108">
    <property type="entry name" value="PROTEIN_KINASE_ST"/>
    <property type="match status" value="1"/>
</dbReference>
<dbReference type="InterPro" id="IPR008271">
    <property type="entry name" value="Ser/Thr_kinase_AS"/>
</dbReference>
<dbReference type="OrthoDB" id="9801841at2"/>
<protein>
    <recommendedName>
        <fullName evidence="2">non-specific serine/threonine protein kinase</fullName>
        <ecNumber evidence="2">2.7.11.1</ecNumber>
    </recommendedName>
</protein>
<dbReference type="PROSITE" id="PS00107">
    <property type="entry name" value="PROTEIN_KINASE_ATP"/>
    <property type="match status" value="1"/>
</dbReference>
<organism evidence="9 10">
    <name type="scientific">Thalassobius vesicularis</name>
    <dbReference type="NCBI Taxonomy" id="1294297"/>
    <lineage>
        <taxon>Bacteria</taxon>
        <taxon>Pseudomonadati</taxon>
        <taxon>Pseudomonadota</taxon>
        <taxon>Alphaproteobacteria</taxon>
        <taxon>Rhodobacterales</taxon>
        <taxon>Roseobacteraceae</taxon>
        <taxon>Thalassovita</taxon>
    </lineage>
</organism>
<name>A0A4S3M7A7_9RHOB</name>
<keyword evidence="3" id="KW-0808">Transferase</keyword>
<keyword evidence="9" id="KW-0723">Serine/threonine-protein kinase</keyword>
<proteinExistence type="inferred from homology"/>
<comment type="similarity">
    <text evidence="1">Belongs to the protein kinase superfamily. NEK Ser/Thr protein kinase family. NIMA subfamily.</text>
</comment>
<sequence length="368" mass="41291">MVSRRLISRSLGLVVDVAPYESLHWSRGWSFTTFCSERCRSRDQTETLEVLKDMSAEEKVEAAPHFDHFFLNHLQSVRADGAYYLNQKFLGKGGNGTTFLVTCTSGPNQGIQFALKVFHKISDDRRRNRFLDEIRHYRSLNHPALLKVYDEGTYVSGDREYPFAVVDYVPQNLEAMIGRGATQISRLEAIRYAYNVASAVNYLHTLDQPIVHRDIKPANILVDGHAAKLGDLGLAKVLMGEDNELSEEFNAYAAMPFFYRTPELVRIARGEKISLTPASDIYQLGLVLYRAITGFNPQKPPANGVADDIEMDIRPVVGAANTRLDTLFRQVLNADPARRPNAGQLLQRLNQIHSDVCAADLAATGMMR</sequence>
<evidence type="ECO:0000256" key="1">
    <source>
        <dbReference type="ARBA" id="ARBA00010886"/>
    </source>
</evidence>
<keyword evidence="10" id="KW-1185">Reference proteome</keyword>
<keyword evidence="5 9" id="KW-0418">Kinase</keyword>
<keyword evidence="4 7" id="KW-0547">Nucleotide-binding</keyword>
<evidence type="ECO:0000256" key="7">
    <source>
        <dbReference type="PROSITE-ProRule" id="PRU10141"/>
    </source>
</evidence>
<evidence type="ECO:0000256" key="3">
    <source>
        <dbReference type="ARBA" id="ARBA00022679"/>
    </source>
</evidence>